<dbReference type="GO" id="GO:0016853">
    <property type="term" value="F:isomerase activity"/>
    <property type="evidence" value="ECO:0007669"/>
    <property type="project" value="UniProtKB-KW"/>
</dbReference>
<dbReference type="EMBL" id="JBHMEI010000078">
    <property type="protein sequence ID" value="MFB9208555.1"/>
    <property type="molecule type" value="Genomic_DNA"/>
</dbReference>
<dbReference type="InterPro" id="IPR013022">
    <property type="entry name" value="Xyl_isomerase-like_TIM-brl"/>
</dbReference>
<protein>
    <submittedName>
        <fullName evidence="2">Sugar phosphate isomerase/epimerase family protein</fullName>
    </submittedName>
</protein>
<accession>A0ABV5IX58</accession>
<evidence type="ECO:0000259" key="1">
    <source>
        <dbReference type="Pfam" id="PF01261"/>
    </source>
</evidence>
<feature type="domain" description="Xylose isomerase-like TIM barrel" evidence="1">
    <location>
        <begin position="23"/>
        <end position="255"/>
    </location>
</feature>
<keyword evidence="3" id="KW-1185">Reference proteome</keyword>
<proteinExistence type="predicted"/>
<dbReference type="SUPFAM" id="SSF51658">
    <property type="entry name" value="Xylose isomerase-like"/>
    <property type="match status" value="1"/>
</dbReference>
<evidence type="ECO:0000313" key="2">
    <source>
        <dbReference type="EMBL" id="MFB9208555.1"/>
    </source>
</evidence>
<dbReference type="InterPro" id="IPR036237">
    <property type="entry name" value="Xyl_isomerase-like_sf"/>
</dbReference>
<dbReference type="Pfam" id="PF01261">
    <property type="entry name" value="AP_endonuc_2"/>
    <property type="match status" value="1"/>
</dbReference>
<dbReference type="PANTHER" id="PTHR12110">
    <property type="entry name" value="HYDROXYPYRUVATE ISOMERASE"/>
    <property type="match status" value="1"/>
</dbReference>
<reference evidence="2 3" key="1">
    <citation type="submission" date="2024-09" db="EMBL/GenBank/DDBJ databases">
        <authorList>
            <person name="Sun Q."/>
            <person name="Mori K."/>
        </authorList>
    </citation>
    <scope>NUCLEOTIDE SEQUENCE [LARGE SCALE GENOMIC DNA]</scope>
    <source>
        <strain evidence="2 3">CCM 3426</strain>
    </source>
</reference>
<dbReference type="Proteomes" id="UP001589647">
    <property type="component" value="Unassembled WGS sequence"/>
</dbReference>
<keyword evidence="2" id="KW-0413">Isomerase</keyword>
<dbReference type="RefSeq" id="WP_189647601.1">
    <property type="nucleotide sequence ID" value="NZ_BMRC01000005.1"/>
</dbReference>
<gene>
    <name evidence="2" type="ORF">ACFFV7_45750</name>
</gene>
<comment type="caution">
    <text evidence="2">The sequence shown here is derived from an EMBL/GenBank/DDBJ whole genome shotgun (WGS) entry which is preliminary data.</text>
</comment>
<dbReference type="PANTHER" id="PTHR12110:SF53">
    <property type="entry name" value="BLR5974 PROTEIN"/>
    <property type="match status" value="1"/>
</dbReference>
<evidence type="ECO:0000313" key="3">
    <source>
        <dbReference type="Proteomes" id="UP001589647"/>
    </source>
</evidence>
<sequence>MLKVGVDSSKFPGAPERGAVWLLEQAAELGLDGVFFRSVLELSGTLDPAELRDAMQAAAALGLRVEAGVGKVNPFANPESPGVRALGDGDYLLGLRRMILAAADAGIRELWTATANYQFRLSGLYACDRFRTDVSWERQLAAVERFLGRVAPIARDAGVHLDIETHEEITTFELVRIVEAVGADVLGITFDTANVLVRCEDPVRAMRRAAPYVRATHVRDVALAFTDEGIGRFLLPVGQGVIDWPALLAPLAGRDVMLSIEGVIGSRAEMSLHIDDERWLRGHPDLTAAEALEVVRLTRAYEARAAAGSAPGLRRLRGPVVPGEPLEFIRESARRLRELVASLPPSTEERTEPRT</sequence>
<dbReference type="InterPro" id="IPR050312">
    <property type="entry name" value="IolE/XylAMocC-like"/>
</dbReference>
<organism evidence="2 3">
    <name type="scientific">Nonomuraea spiralis</name>
    <dbReference type="NCBI Taxonomy" id="46182"/>
    <lineage>
        <taxon>Bacteria</taxon>
        <taxon>Bacillati</taxon>
        <taxon>Actinomycetota</taxon>
        <taxon>Actinomycetes</taxon>
        <taxon>Streptosporangiales</taxon>
        <taxon>Streptosporangiaceae</taxon>
        <taxon>Nonomuraea</taxon>
    </lineage>
</organism>
<name>A0ABV5IX58_9ACTN</name>
<dbReference type="Gene3D" id="3.20.20.150">
    <property type="entry name" value="Divalent-metal-dependent TIM barrel enzymes"/>
    <property type="match status" value="1"/>
</dbReference>